<feature type="transmembrane region" description="Helical" evidence="1">
    <location>
        <begin position="110"/>
        <end position="132"/>
    </location>
</feature>
<evidence type="ECO:0000256" key="1">
    <source>
        <dbReference type="SAM" id="Phobius"/>
    </source>
</evidence>
<sequence length="344" mass="37628">MGTILELAPNNQLANVEARVTNIPPDTSQHQSSLIVVFLTLQLIGVVGSVFTILIARLSLIKRHLTWYNFLASWVISGTSYSLLLFAGRIDLSGEADFTVPFGLCLFQSSLIYAAPPLCATTMLGMVMQIWFKSHSMLAQKPIRSYQVLTKIVLVLPYVLFLGIFIEALVFGLSDPVSVRVTGSGMYCNSGLAIPGRISAGVVAVVLLPVAVFEILIVISLRKHWSTFKNSDNTGSSRVNVLSMVTRVLLFSIFGVLALGVSLFFFFTIHHGAALNIVIALIPVIAVLTFASQKDLLEVWMCWNRVKRGQSSRPLYPDVVSTKSESILGSPVSVYRKDLPPLPV</sequence>
<proteinExistence type="predicted"/>
<feature type="transmembrane region" description="Helical" evidence="1">
    <location>
        <begin position="194"/>
        <end position="219"/>
    </location>
</feature>
<feature type="transmembrane region" description="Helical" evidence="1">
    <location>
        <begin position="67"/>
        <end position="90"/>
    </location>
</feature>
<keyword evidence="1" id="KW-1133">Transmembrane helix</keyword>
<keyword evidence="1" id="KW-0472">Membrane</keyword>
<gene>
    <name evidence="2" type="ORF">F5878DRAFT_388260</name>
</gene>
<feature type="transmembrane region" description="Helical" evidence="1">
    <location>
        <begin position="34"/>
        <end position="55"/>
    </location>
</feature>
<name>A0AA38P015_9AGAR</name>
<dbReference type="Proteomes" id="UP001163846">
    <property type="component" value="Unassembled WGS sequence"/>
</dbReference>
<keyword evidence="1" id="KW-0812">Transmembrane</keyword>
<protein>
    <submittedName>
        <fullName evidence="2">Uncharacterized protein</fullName>
    </submittedName>
</protein>
<reference evidence="2" key="1">
    <citation type="submission" date="2022-08" db="EMBL/GenBank/DDBJ databases">
        <authorList>
            <consortium name="DOE Joint Genome Institute"/>
            <person name="Min B."/>
            <person name="Riley R."/>
            <person name="Sierra-Patev S."/>
            <person name="Naranjo-Ortiz M."/>
            <person name="Looney B."/>
            <person name="Konkel Z."/>
            <person name="Slot J.C."/>
            <person name="Sakamoto Y."/>
            <person name="Steenwyk J.L."/>
            <person name="Rokas A."/>
            <person name="Carro J."/>
            <person name="Camarero S."/>
            <person name="Ferreira P."/>
            <person name="Molpeceres G."/>
            <person name="Ruiz-Duenas F.J."/>
            <person name="Serrano A."/>
            <person name="Henrissat B."/>
            <person name="Drula E."/>
            <person name="Hughes K.W."/>
            <person name="Mata J.L."/>
            <person name="Ishikawa N.K."/>
            <person name="Vargas-Isla R."/>
            <person name="Ushijima S."/>
            <person name="Smith C.A."/>
            <person name="Ahrendt S."/>
            <person name="Andreopoulos W."/>
            <person name="He G."/>
            <person name="Labutti K."/>
            <person name="Lipzen A."/>
            <person name="Ng V."/>
            <person name="Sandor L."/>
            <person name="Barry K."/>
            <person name="Martinez A.T."/>
            <person name="Xiao Y."/>
            <person name="Gibbons J.G."/>
            <person name="Terashima K."/>
            <person name="Hibbett D.S."/>
            <person name="Grigoriev I.V."/>
        </authorList>
    </citation>
    <scope>NUCLEOTIDE SEQUENCE</scope>
    <source>
        <strain evidence="2">TFB9207</strain>
    </source>
</reference>
<dbReference type="EMBL" id="MU806633">
    <property type="protein sequence ID" value="KAJ3833793.1"/>
    <property type="molecule type" value="Genomic_DNA"/>
</dbReference>
<feature type="transmembrane region" description="Helical" evidence="1">
    <location>
        <begin position="248"/>
        <end position="267"/>
    </location>
</feature>
<evidence type="ECO:0000313" key="2">
    <source>
        <dbReference type="EMBL" id="KAJ3833793.1"/>
    </source>
</evidence>
<comment type="caution">
    <text evidence="2">The sequence shown here is derived from an EMBL/GenBank/DDBJ whole genome shotgun (WGS) entry which is preliminary data.</text>
</comment>
<organism evidence="2 3">
    <name type="scientific">Lentinula raphanica</name>
    <dbReference type="NCBI Taxonomy" id="153919"/>
    <lineage>
        <taxon>Eukaryota</taxon>
        <taxon>Fungi</taxon>
        <taxon>Dikarya</taxon>
        <taxon>Basidiomycota</taxon>
        <taxon>Agaricomycotina</taxon>
        <taxon>Agaricomycetes</taxon>
        <taxon>Agaricomycetidae</taxon>
        <taxon>Agaricales</taxon>
        <taxon>Marasmiineae</taxon>
        <taxon>Omphalotaceae</taxon>
        <taxon>Lentinula</taxon>
    </lineage>
</organism>
<accession>A0AA38P015</accession>
<feature type="transmembrane region" description="Helical" evidence="1">
    <location>
        <begin position="152"/>
        <end position="174"/>
    </location>
</feature>
<dbReference type="SUPFAM" id="SSF81321">
    <property type="entry name" value="Family A G protein-coupled receptor-like"/>
    <property type="match status" value="1"/>
</dbReference>
<feature type="transmembrane region" description="Helical" evidence="1">
    <location>
        <begin position="273"/>
        <end position="291"/>
    </location>
</feature>
<evidence type="ECO:0000313" key="3">
    <source>
        <dbReference type="Proteomes" id="UP001163846"/>
    </source>
</evidence>
<keyword evidence="3" id="KW-1185">Reference proteome</keyword>
<dbReference type="AlphaFoldDB" id="A0AA38P015"/>